<feature type="region of interest" description="Disordered" evidence="7">
    <location>
        <begin position="773"/>
        <end position="828"/>
    </location>
</feature>
<dbReference type="Pfam" id="PF01580">
    <property type="entry name" value="FtsK_SpoIIIE"/>
    <property type="match status" value="1"/>
</dbReference>
<name>A0A6G8PXK3_9ACTN</name>
<dbReference type="Pfam" id="PF09397">
    <property type="entry name" value="FtsK_gamma"/>
    <property type="match status" value="1"/>
</dbReference>
<dbReference type="PANTHER" id="PTHR22683">
    <property type="entry name" value="SPORULATION PROTEIN RELATED"/>
    <property type="match status" value="1"/>
</dbReference>
<dbReference type="SMART" id="SM00843">
    <property type="entry name" value="Ftsk_gamma"/>
    <property type="match status" value="1"/>
</dbReference>
<feature type="transmembrane region" description="Helical" evidence="8">
    <location>
        <begin position="54"/>
        <end position="77"/>
    </location>
</feature>
<dbReference type="SUPFAM" id="SSF46785">
    <property type="entry name" value="Winged helix' DNA-binding domain"/>
    <property type="match status" value="1"/>
</dbReference>
<keyword evidence="3 6" id="KW-0067">ATP-binding</keyword>
<feature type="binding site" evidence="6">
    <location>
        <begin position="465"/>
        <end position="472"/>
    </location>
    <ligand>
        <name>ATP</name>
        <dbReference type="ChEBI" id="CHEBI:30616"/>
    </ligand>
</feature>
<gene>
    <name evidence="10" type="ORF">GBA65_10730</name>
</gene>
<dbReference type="EMBL" id="CP045121">
    <property type="protein sequence ID" value="QIN78920.1"/>
    <property type="molecule type" value="Genomic_DNA"/>
</dbReference>
<dbReference type="InterPro" id="IPR041027">
    <property type="entry name" value="FtsK_alpha"/>
</dbReference>
<evidence type="ECO:0000256" key="3">
    <source>
        <dbReference type="ARBA" id="ARBA00022840"/>
    </source>
</evidence>
<sequence>MATNRSPRRHSTRASTKAAGKGSSKASNSKKRSSAKGGGSGPFSRLGEVLSREAIGLVLLVAGIFFTASFVTGRGAVLGEAGLLAATRTLGVVGLALAPLAVLAGALLLLGRFPGRRAAGLALLLVSIAATLAATLPPQTRFDEAVYPDRGGLVGSGIYGALAVAGGPVGAALALLALYAAGVFLLTGLSPRDSAAGASARAGSAASTLREKLRDARERRRQQGAQKVRQASPKRARPAQEELRGVHGGPSESEAPGALPEDAGAPPLQPAARVFDYEGGPEGSTEDEPEEPFEIVLPEFREEAGLDEEGPVIPGEYSLPPLSLLRPGRGDPEHDAEGTSRRLTRALADLGVEATVVRAVVGPRVTRYELRLGSGVKVGKVRNLQQDIAYALAATEVRILAPIPGKSAVGVEVPNTRPAVVTLGDVFREYPAGNDWSLPVALGKDISGRAVFFDMAEMPHLLVAGTTGSGKSVMLNGLLTSLLLTTDPRQVKMVLIDPKRVELSQFARVPHLITPVVTDVKKAANALSWAVAEMERRYEVLEKFGVRSLDGYNEKRPEKQMPYVVVVIDELADLMMTSAAKVEDAVIRLAQKARAVGIHLVVATQRPSVDVITGMIKANVPSRIAFAVSSQVDSRVILDTPGAEALLGQGDMLFKPVSALRPSRVQGAYLSEAEVDEVVTACAERAQARFVEEVTETRGEKEESGEPEDELLPDAASFVVATQQASVSAVQRRFRVGYSRAGRIVDALERKGVVGPHEGSKSRSVIVTELELPRIFDPEGSGDGTNPGGPDGRAGGVDGDEGAFPFGRFDEERGTGGGDPYGAPRDRE</sequence>
<dbReference type="GO" id="GO:0005524">
    <property type="term" value="F:ATP binding"/>
    <property type="evidence" value="ECO:0007669"/>
    <property type="project" value="UniProtKB-UniRule"/>
</dbReference>
<evidence type="ECO:0000256" key="7">
    <source>
        <dbReference type="SAM" id="MobiDB-lite"/>
    </source>
</evidence>
<evidence type="ECO:0000256" key="6">
    <source>
        <dbReference type="PROSITE-ProRule" id="PRU00289"/>
    </source>
</evidence>
<feature type="compositionally biased region" description="Basic residues" evidence="7">
    <location>
        <begin position="1"/>
        <end position="12"/>
    </location>
</feature>
<dbReference type="Gene3D" id="3.30.980.40">
    <property type="match status" value="1"/>
</dbReference>
<feature type="compositionally biased region" description="Gly residues" evidence="7">
    <location>
        <begin position="781"/>
        <end position="797"/>
    </location>
</feature>
<dbReference type="PANTHER" id="PTHR22683:SF41">
    <property type="entry name" value="DNA TRANSLOCASE FTSK"/>
    <property type="match status" value="1"/>
</dbReference>
<dbReference type="PROSITE" id="PS50901">
    <property type="entry name" value="FTSK"/>
    <property type="match status" value="1"/>
</dbReference>
<dbReference type="SMART" id="SM00382">
    <property type="entry name" value="AAA"/>
    <property type="match status" value="1"/>
</dbReference>
<keyword evidence="8" id="KW-0812">Transmembrane</keyword>
<dbReference type="Gene3D" id="1.10.10.10">
    <property type="entry name" value="Winged helix-like DNA-binding domain superfamily/Winged helix DNA-binding domain"/>
    <property type="match status" value="1"/>
</dbReference>
<accession>A0A6G8PXK3</accession>
<comment type="similarity">
    <text evidence="1">Belongs to the FtsK/SpoIIIE/SftA family.</text>
</comment>
<evidence type="ECO:0000313" key="10">
    <source>
        <dbReference type="EMBL" id="QIN78920.1"/>
    </source>
</evidence>
<dbReference type="GO" id="GO:0003677">
    <property type="term" value="F:DNA binding"/>
    <property type="evidence" value="ECO:0007669"/>
    <property type="project" value="UniProtKB-KW"/>
</dbReference>
<dbReference type="InterPro" id="IPR036390">
    <property type="entry name" value="WH_DNA-bd_sf"/>
</dbReference>
<evidence type="ECO:0000256" key="2">
    <source>
        <dbReference type="ARBA" id="ARBA00022741"/>
    </source>
</evidence>
<dbReference type="InterPro" id="IPR002543">
    <property type="entry name" value="FtsK_dom"/>
</dbReference>
<feature type="compositionally biased region" description="Low complexity" evidence="7">
    <location>
        <begin position="14"/>
        <end position="27"/>
    </location>
</feature>
<comment type="function">
    <text evidence="5">Essential cell division protein that coordinates cell division and chromosome segregation. The N-terminus is involved in assembly of the cell-division machinery. The C-terminus functions as a DNA motor that moves dsDNA in an ATP-dependent manner towards the dif recombination site, which is located within the replication terminus region. Required for activation of the Xer recombinase, allowing activation of chromosome unlinking by recombination.</text>
</comment>
<dbReference type="AlphaFoldDB" id="A0A6G8PXK3"/>
<dbReference type="Gene3D" id="3.40.50.300">
    <property type="entry name" value="P-loop containing nucleotide triphosphate hydrolases"/>
    <property type="match status" value="1"/>
</dbReference>
<feature type="compositionally biased region" description="Basic and acidic residues" evidence="7">
    <location>
        <begin position="209"/>
        <end position="218"/>
    </location>
</feature>
<dbReference type="Proteomes" id="UP000502706">
    <property type="component" value="Chromosome"/>
</dbReference>
<feature type="transmembrane region" description="Helical" evidence="8">
    <location>
        <begin position="89"/>
        <end position="111"/>
    </location>
</feature>
<dbReference type="InterPro" id="IPR018541">
    <property type="entry name" value="Ftsk_gamma"/>
</dbReference>
<feature type="compositionally biased region" description="Low complexity" evidence="7">
    <location>
        <begin position="318"/>
        <end position="327"/>
    </location>
</feature>
<dbReference type="InterPro" id="IPR027417">
    <property type="entry name" value="P-loop_NTPase"/>
</dbReference>
<organism evidence="10 11">
    <name type="scientific">Rubrobacter marinus</name>
    <dbReference type="NCBI Taxonomy" id="2653852"/>
    <lineage>
        <taxon>Bacteria</taxon>
        <taxon>Bacillati</taxon>
        <taxon>Actinomycetota</taxon>
        <taxon>Rubrobacteria</taxon>
        <taxon>Rubrobacterales</taxon>
        <taxon>Rubrobacteraceae</taxon>
        <taxon>Rubrobacter</taxon>
    </lineage>
</organism>
<evidence type="ECO:0000256" key="5">
    <source>
        <dbReference type="ARBA" id="ARBA00024986"/>
    </source>
</evidence>
<proteinExistence type="inferred from homology"/>
<reference evidence="10 11" key="1">
    <citation type="submission" date="2019-10" db="EMBL/GenBank/DDBJ databases">
        <title>Rubrobacter sp nov SCSIO 52915 isolated from a deep-sea sediment in the South China Sea.</title>
        <authorList>
            <person name="Chen R.W."/>
        </authorList>
    </citation>
    <scope>NUCLEOTIDE SEQUENCE [LARGE SCALE GENOMIC DNA]</scope>
    <source>
        <strain evidence="10 11">SCSIO 52915</strain>
    </source>
</reference>
<dbReference type="CDD" id="cd01127">
    <property type="entry name" value="TrwB_TraG_TraD_VirD4"/>
    <property type="match status" value="1"/>
</dbReference>
<feature type="transmembrane region" description="Helical" evidence="8">
    <location>
        <begin position="118"/>
        <end position="137"/>
    </location>
</feature>
<feature type="region of interest" description="Disordered" evidence="7">
    <location>
        <begin position="196"/>
        <end position="292"/>
    </location>
</feature>
<evidence type="ECO:0000256" key="1">
    <source>
        <dbReference type="ARBA" id="ARBA00006474"/>
    </source>
</evidence>
<keyword evidence="11" id="KW-1185">Reference proteome</keyword>
<dbReference type="InterPro" id="IPR050206">
    <property type="entry name" value="FtsK/SpoIIIE/SftA"/>
</dbReference>
<protein>
    <recommendedName>
        <fullName evidence="9">FtsK domain-containing protein</fullName>
    </recommendedName>
</protein>
<feature type="compositionally biased region" description="Basic and acidic residues" evidence="7">
    <location>
        <begin position="328"/>
        <end position="339"/>
    </location>
</feature>
<keyword evidence="2 6" id="KW-0547">Nucleotide-binding</keyword>
<feature type="domain" description="FtsK" evidence="9">
    <location>
        <begin position="448"/>
        <end position="635"/>
    </location>
</feature>
<evidence type="ECO:0000256" key="4">
    <source>
        <dbReference type="ARBA" id="ARBA00023125"/>
    </source>
</evidence>
<feature type="region of interest" description="Disordered" evidence="7">
    <location>
        <begin position="1"/>
        <end position="42"/>
    </location>
</feature>
<dbReference type="InterPro" id="IPR003593">
    <property type="entry name" value="AAA+_ATPase"/>
</dbReference>
<evidence type="ECO:0000259" key="9">
    <source>
        <dbReference type="PROSITE" id="PS50901"/>
    </source>
</evidence>
<dbReference type="SUPFAM" id="SSF52540">
    <property type="entry name" value="P-loop containing nucleoside triphosphate hydrolases"/>
    <property type="match status" value="1"/>
</dbReference>
<evidence type="ECO:0000313" key="11">
    <source>
        <dbReference type="Proteomes" id="UP000502706"/>
    </source>
</evidence>
<dbReference type="RefSeq" id="WP_166396584.1">
    <property type="nucleotide sequence ID" value="NZ_CP045121.1"/>
</dbReference>
<dbReference type="InterPro" id="IPR036388">
    <property type="entry name" value="WH-like_DNA-bd_sf"/>
</dbReference>
<dbReference type="KEGG" id="rmar:GBA65_10730"/>
<evidence type="ECO:0000256" key="8">
    <source>
        <dbReference type="SAM" id="Phobius"/>
    </source>
</evidence>
<dbReference type="Pfam" id="PF17854">
    <property type="entry name" value="FtsK_alpha"/>
    <property type="match status" value="1"/>
</dbReference>
<feature type="transmembrane region" description="Helical" evidence="8">
    <location>
        <begin position="157"/>
        <end position="186"/>
    </location>
</feature>
<keyword evidence="8" id="KW-0472">Membrane</keyword>
<feature type="region of interest" description="Disordered" evidence="7">
    <location>
        <begin position="307"/>
        <end position="339"/>
    </location>
</feature>
<keyword evidence="8" id="KW-1133">Transmembrane helix</keyword>
<feature type="compositionally biased region" description="Low complexity" evidence="7">
    <location>
        <begin position="196"/>
        <end position="207"/>
    </location>
</feature>
<keyword evidence="4" id="KW-0238">DNA-binding</keyword>